<keyword evidence="3" id="KW-0175">Coiled coil</keyword>
<dbReference type="InterPro" id="IPR004993">
    <property type="entry name" value="GH3"/>
</dbReference>
<gene>
    <name evidence="6" type="primary">A03g503080.1_BraROA</name>
    <name evidence="6" type="ORF">IGI04_010596</name>
</gene>
<feature type="domain" description="GH3 C-terminal" evidence="5">
    <location>
        <begin position="368"/>
        <end position="489"/>
    </location>
</feature>
<dbReference type="InterPro" id="IPR055378">
    <property type="entry name" value="GH3_C"/>
</dbReference>
<name>A0ABQ7N0L6_BRACM</name>
<evidence type="ECO:0000313" key="7">
    <source>
        <dbReference type="Proteomes" id="UP000823674"/>
    </source>
</evidence>
<sequence length="511" mass="58062">MNLKSELNDLEELTSNAKQIQDDMLEEILRVSANTEYLRPFLHGSSHKELFKKNVPVVTYEDVKPYIERVANGEPSDIITGEPITHFFLSSGTSGGKRKIFPVNNKYYQKRIFSEDLRCSILSKHIDGAMDGKVITFLNTRALSRAPSGLPVGPVIMSFIVSEYFKNWSSKRYTSPDEVILCTDSKQSTYCHFLCALVQREEAVSIFVPFACALVQAIKFLETHWKELCNNIRSGHVSEWITDLVLEFYSNKLPLVSMSYSASETLLGINVNPLCKPQDVSYTFLPNMSYFEFLRLDEGNDAEVVDLVNVKLGHFYDPLVTNHYGLYRYRMGDILQVTGFYNKTPQFRFVRRKDMVISVCLETTTEEEIVNAVNCVTTILESEGLILVGCTCKPDISTFPGHYVFYLELKAKNFDGIIKLDDSVMVKCCCVMEKSFNAMYKRLRTTYVSIGALEIRVTQQGTFDSLMEYFISQGASASQYKTPLCINSPQGLAILEDRVIAQFFSDKSPPW</sequence>
<dbReference type="Proteomes" id="UP000823674">
    <property type="component" value="Chromosome A03"/>
</dbReference>
<dbReference type="PANTHER" id="PTHR31901">
    <property type="entry name" value="GH3 DOMAIN-CONTAINING PROTEIN"/>
    <property type="match status" value="1"/>
</dbReference>
<dbReference type="PANTHER" id="PTHR31901:SF80">
    <property type="entry name" value="(RAPE) HYPOTHETICAL PROTEIN"/>
    <property type="match status" value="1"/>
</dbReference>
<evidence type="ECO:0000259" key="5">
    <source>
        <dbReference type="Pfam" id="PF23572"/>
    </source>
</evidence>
<dbReference type="Pfam" id="PF03321">
    <property type="entry name" value="GH3"/>
    <property type="match status" value="1"/>
</dbReference>
<dbReference type="InterPro" id="IPR055377">
    <property type="entry name" value="GH3_M"/>
</dbReference>
<dbReference type="Pfam" id="PF23571">
    <property type="entry name" value="GH3_M"/>
    <property type="match status" value="1"/>
</dbReference>
<accession>A0ABQ7N0L6</accession>
<keyword evidence="2" id="KW-0436">Ligase</keyword>
<comment type="similarity">
    <text evidence="1">Belongs to the IAA-amido conjugating enzyme family.</text>
</comment>
<reference evidence="6 7" key="1">
    <citation type="submission" date="2021-03" db="EMBL/GenBank/DDBJ databases">
        <authorList>
            <person name="King G.J."/>
            <person name="Bancroft I."/>
            <person name="Baten A."/>
            <person name="Bloomfield J."/>
            <person name="Borpatragohain P."/>
            <person name="He Z."/>
            <person name="Irish N."/>
            <person name="Irwin J."/>
            <person name="Liu K."/>
            <person name="Mauleon R.P."/>
            <person name="Moore J."/>
            <person name="Morris R."/>
            <person name="Ostergaard L."/>
            <person name="Wang B."/>
            <person name="Wells R."/>
        </authorList>
    </citation>
    <scope>NUCLEOTIDE SEQUENCE [LARGE SCALE GENOMIC DNA]</scope>
    <source>
        <strain evidence="6">R-o-18</strain>
        <tissue evidence="6">Leaf</tissue>
    </source>
</reference>
<dbReference type="Pfam" id="PF23572">
    <property type="entry name" value="GH3_C"/>
    <property type="match status" value="1"/>
</dbReference>
<keyword evidence="7" id="KW-1185">Reference proteome</keyword>
<comment type="caution">
    <text evidence="6">The sequence shown here is derived from an EMBL/GenBank/DDBJ whole genome shotgun (WGS) entry which is preliminary data.</text>
</comment>
<evidence type="ECO:0000313" key="6">
    <source>
        <dbReference type="EMBL" id="KAG5404477.1"/>
    </source>
</evidence>
<evidence type="ECO:0000256" key="3">
    <source>
        <dbReference type="SAM" id="Coils"/>
    </source>
</evidence>
<feature type="coiled-coil region" evidence="3">
    <location>
        <begin position="3"/>
        <end position="30"/>
    </location>
</feature>
<dbReference type="EMBL" id="JADBGQ010000003">
    <property type="protein sequence ID" value="KAG5404477.1"/>
    <property type="molecule type" value="Genomic_DNA"/>
</dbReference>
<protein>
    <submittedName>
        <fullName evidence="6">Uncharacterized protein</fullName>
    </submittedName>
</protein>
<proteinExistence type="inferred from homology"/>
<evidence type="ECO:0000256" key="2">
    <source>
        <dbReference type="ARBA" id="ARBA00022598"/>
    </source>
</evidence>
<organism evidence="6 7">
    <name type="scientific">Brassica rapa subsp. trilocularis</name>
    <dbReference type="NCBI Taxonomy" id="1813537"/>
    <lineage>
        <taxon>Eukaryota</taxon>
        <taxon>Viridiplantae</taxon>
        <taxon>Streptophyta</taxon>
        <taxon>Embryophyta</taxon>
        <taxon>Tracheophyta</taxon>
        <taxon>Spermatophyta</taxon>
        <taxon>Magnoliopsida</taxon>
        <taxon>eudicotyledons</taxon>
        <taxon>Gunneridae</taxon>
        <taxon>Pentapetalae</taxon>
        <taxon>rosids</taxon>
        <taxon>malvids</taxon>
        <taxon>Brassicales</taxon>
        <taxon>Brassicaceae</taxon>
        <taxon>Brassiceae</taxon>
        <taxon>Brassica</taxon>
    </lineage>
</organism>
<evidence type="ECO:0000259" key="4">
    <source>
        <dbReference type="Pfam" id="PF23571"/>
    </source>
</evidence>
<evidence type="ECO:0000256" key="1">
    <source>
        <dbReference type="ARBA" id="ARBA00008068"/>
    </source>
</evidence>
<feature type="domain" description="GH3 middle" evidence="4">
    <location>
        <begin position="282"/>
        <end position="352"/>
    </location>
</feature>